<reference evidence="1" key="1">
    <citation type="submission" date="2007-07" db="EMBL/GenBank/DDBJ databases">
        <title>PCAP assembly of the Caenorhabditis remanei genome.</title>
        <authorList>
            <consortium name="The Caenorhabditis remanei Sequencing Consortium"/>
            <person name="Wilson R.K."/>
        </authorList>
    </citation>
    <scope>NUCLEOTIDE SEQUENCE [LARGE SCALE GENOMIC DNA]</scope>
    <source>
        <strain evidence="1">PB4641</strain>
    </source>
</reference>
<proteinExistence type="predicted"/>
<dbReference type="HOGENOM" id="CLU_2442952_0_0_1"/>
<protein>
    <submittedName>
        <fullName evidence="1">Uncharacterized protein</fullName>
    </submittedName>
</protein>
<evidence type="ECO:0000313" key="2">
    <source>
        <dbReference type="Proteomes" id="UP000008281"/>
    </source>
</evidence>
<name>E3NLS3_CAERE</name>
<keyword evidence="2" id="KW-1185">Reference proteome</keyword>
<dbReference type="Proteomes" id="UP000008281">
    <property type="component" value="Unassembled WGS sequence"/>
</dbReference>
<gene>
    <name evidence="1" type="ORF">CRE_01433</name>
</gene>
<dbReference type="EMBL" id="DS268927">
    <property type="protein sequence ID" value="EFP05916.1"/>
    <property type="molecule type" value="Genomic_DNA"/>
</dbReference>
<dbReference type="InParanoid" id="E3NLS3"/>
<dbReference type="AlphaFoldDB" id="E3NLS3"/>
<evidence type="ECO:0000313" key="1">
    <source>
        <dbReference type="EMBL" id="EFP05916.1"/>
    </source>
</evidence>
<sequence length="90" mass="10303">MEYTVLHRRIASPLLPHEAISQLIPLELNPLNRPNIATEEEIEDAQDSSPRELPAPAVLFNLDMKYGPELFLPKDLTLLYVKIIQIQILM</sequence>
<accession>E3NLS3</accession>
<organism evidence="2">
    <name type="scientific">Caenorhabditis remanei</name>
    <name type="common">Caenorhabditis vulgaris</name>
    <dbReference type="NCBI Taxonomy" id="31234"/>
    <lineage>
        <taxon>Eukaryota</taxon>
        <taxon>Metazoa</taxon>
        <taxon>Ecdysozoa</taxon>
        <taxon>Nematoda</taxon>
        <taxon>Chromadorea</taxon>
        <taxon>Rhabditida</taxon>
        <taxon>Rhabditina</taxon>
        <taxon>Rhabditomorpha</taxon>
        <taxon>Rhabditoidea</taxon>
        <taxon>Rhabditidae</taxon>
        <taxon>Peloderinae</taxon>
        <taxon>Caenorhabditis</taxon>
    </lineage>
</organism>